<dbReference type="InterPro" id="IPR000683">
    <property type="entry name" value="Gfo/Idh/MocA-like_OxRdtase_N"/>
</dbReference>
<feature type="region of interest" description="Disordered" evidence="1">
    <location>
        <begin position="364"/>
        <end position="403"/>
    </location>
</feature>
<dbReference type="EMBL" id="JAAVJB010000009">
    <property type="protein sequence ID" value="NJP65197.1"/>
    <property type="molecule type" value="Genomic_DNA"/>
</dbReference>
<evidence type="ECO:0000313" key="6">
    <source>
        <dbReference type="Proteomes" id="UP000746503"/>
    </source>
</evidence>
<dbReference type="InterPro" id="IPR029063">
    <property type="entry name" value="SAM-dependent_MTases_sf"/>
</dbReference>
<keyword evidence="6" id="KW-1185">Reference proteome</keyword>
<sequence>MSTSRSPLRTVVAGTNFGRFYVDAVSAHPDLELAGILATGSPQSRALARRHGVPCWTALDQLPDDLGLACVVVPSAVMGGQGTELAQALLRRGVHVLQEHPLHPDELAETLRVARRGRMQYRVNTHYPHVEPVRAFLDAARRLRAEQRVLHVDAASPVHVLAPLVDILGRALGGLRPWRLAEVSPGADGSGGGAPVRALQGTIADVPTTLRVQNQIHPGDRDNHALFWHRVAVTTEGGVLTLADTHGPVLWHPRMHSPRDEGHRLVFRSGPDAPWLRLPTSSVVAGAPDGHSFDEVFSELWPAAVTRALDGVLEAIRDDVDVLRESRHDLAVFGAWRDLMAILGPPELIRPAAPRVLAVSELVGPPTGVPSGGGTRQTLADKGDRAEPAAATPTPPAADTNAPGAGYTRPAEFFDLGAQDHTGRTGPAVVACLRGLDPAAGPLLDIGAGSGLVTRQVALAHPECEIIAAEPSAGMRAVLASRMAEDPRTAARVTVVPEAAADLALPDRISGAVACGVLGHLPPDQRRSLLENLAAALAPGAPLVVELMGLYTPIVMPPTRLRQARLGSQRYEWWMAGEPAGEALMRLRTTWRVFAGERLVREVRDSYLWHTVTLEQVAEEAGLRLAAPPDGHRAAVPHLGVLRGAERAVLTR</sequence>
<dbReference type="Pfam" id="PF21390">
    <property type="entry name" value="Irp3-like_C"/>
    <property type="match status" value="1"/>
</dbReference>
<dbReference type="NCBIfam" id="TIGR01761">
    <property type="entry name" value="thiaz-red"/>
    <property type="match status" value="1"/>
</dbReference>
<dbReference type="InterPro" id="IPR048655">
    <property type="entry name" value="Irp3-like_C"/>
</dbReference>
<dbReference type="RefSeq" id="WP_167931724.1">
    <property type="nucleotide sequence ID" value="NZ_JAAVJB010000009.1"/>
</dbReference>
<dbReference type="Gene3D" id="3.40.50.720">
    <property type="entry name" value="NAD(P)-binding Rossmann-like Domain"/>
    <property type="match status" value="1"/>
</dbReference>
<reference evidence="5 6" key="1">
    <citation type="submission" date="2020-03" db="EMBL/GenBank/DDBJ databases">
        <title>Draft genome of Streptomyces sp. ventii, isolated from the Axial Seamount in the Pacific Ocean, and resequencing of the two type strains Streptomyces lonarensis strain NCL 716 and Streptomyces bohaiensis strain 11A07.</title>
        <authorList>
            <person name="Loughran R.M."/>
            <person name="Pfannmuller K.M."/>
            <person name="Wasson B.J."/>
            <person name="Deadmond M.C."/>
            <person name="Paddock B.E."/>
            <person name="Koyack M.J."/>
            <person name="Gallegos D.A."/>
            <person name="Mitchell E.A."/>
            <person name="Ushijima B."/>
            <person name="Saw J.H."/>
            <person name="Mcphail K.L."/>
            <person name="Videau P."/>
        </authorList>
    </citation>
    <scope>NUCLEOTIDE SEQUENCE [LARGE SCALE GENOMIC DNA]</scope>
    <source>
        <strain evidence="6">5675061</strain>
    </source>
</reference>
<accession>A0ABX1ADA7</accession>
<dbReference type="InterPro" id="IPR013217">
    <property type="entry name" value="Methyltransf_12"/>
</dbReference>
<feature type="domain" description="Methyltransferase type 12" evidence="3">
    <location>
        <begin position="444"/>
        <end position="542"/>
    </location>
</feature>
<protein>
    <submittedName>
        <fullName evidence="5">Gfo/Idh/MocA family oxidoreductase</fullName>
    </submittedName>
</protein>
<evidence type="ECO:0000259" key="4">
    <source>
        <dbReference type="Pfam" id="PF21390"/>
    </source>
</evidence>
<feature type="domain" description="Thiazolinyl imine reductase-like C-terminal" evidence="4">
    <location>
        <begin position="159"/>
        <end position="251"/>
    </location>
</feature>
<dbReference type="InterPro" id="IPR010091">
    <property type="entry name" value="Thiazolinyl_imide_reductase"/>
</dbReference>
<dbReference type="Pfam" id="PF08242">
    <property type="entry name" value="Methyltransf_12"/>
    <property type="match status" value="1"/>
</dbReference>
<organism evidence="5 6">
    <name type="scientific">Streptomyces spiramenti</name>
    <dbReference type="NCBI Taxonomy" id="2720606"/>
    <lineage>
        <taxon>Bacteria</taxon>
        <taxon>Bacillati</taxon>
        <taxon>Actinomycetota</taxon>
        <taxon>Actinomycetes</taxon>
        <taxon>Kitasatosporales</taxon>
        <taxon>Streptomycetaceae</taxon>
        <taxon>Streptomyces</taxon>
    </lineage>
</organism>
<evidence type="ECO:0000313" key="5">
    <source>
        <dbReference type="EMBL" id="NJP65197.1"/>
    </source>
</evidence>
<feature type="domain" description="Gfo/Idh/MocA-like oxidoreductase N-terminal" evidence="2">
    <location>
        <begin position="9"/>
        <end position="124"/>
    </location>
</feature>
<dbReference type="PANTHER" id="PTHR43377">
    <property type="entry name" value="BILIVERDIN REDUCTASE A"/>
    <property type="match status" value="1"/>
</dbReference>
<dbReference type="Pfam" id="PF01408">
    <property type="entry name" value="GFO_IDH_MocA"/>
    <property type="match status" value="1"/>
</dbReference>
<name>A0ABX1ADA7_9ACTN</name>
<dbReference type="SUPFAM" id="SSF51735">
    <property type="entry name" value="NAD(P)-binding Rossmann-fold domains"/>
    <property type="match status" value="1"/>
</dbReference>
<feature type="compositionally biased region" description="Low complexity" evidence="1">
    <location>
        <begin position="388"/>
        <end position="403"/>
    </location>
</feature>
<dbReference type="SUPFAM" id="SSF53335">
    <property type="entry name" value="S-adenosyl-L-methionine-dependent methyltransferases"/>
    <property type="match status" value="1"/>
</dbReference>
<evidence type="ECO:0000256" key="1">
    <source>
        <dbReference type="SAM" id="MobiDB-lite"/>
    </source>
</evidence>
<gene>
    <name evidence="5" type="ORF">HCJ92_02585</name>
</gene>
<evidence type="ECO:0000259" key="2">
    <source>
        <dbReference type="Pfam" id="PF01408"/>
    </source>
</evidence>
<comment type="caution">
    <text evidence="5">The sequence shown here is derived from an EMBL/GenBank/DDBJ whole genome shotgun (WGS) entry which is preliminary data.</text>
</comment>
<dbReference type="CDD" id="cd02440">
    <property type="entry name" value="AdoMet_MTases"/>
    <property type="match status" value="1"/>
</dbReference>
<dbReference type="InterPro" id="IPR036291">
    <property type="entry name" value="NAD(P)-bd_dom_sf"/>
</dbReference>
<dbReference type="InterPro" id="IPR051450">
    <property type="entry name" value="Gfo/Idh/MocA_Oxidoreductases"/>
</dbReference>
<dbReference type="Proteomes" id="UP000746503">
    <property type="component" value="Unassembled WGS sequence"/>
</dbReference>
<evidence type="ECO:0000259" key="3">
    <source>
        <dbReference type="Pfam" id="PF08242"/>
    </source>
</evidence>
<proteinExistence type="predicted"/>
<dbReference type="Gene3D" id="3.30.360.10">
    <property type="entry name" value="Dihydrodipicolinate Reductase, domain 2"/>
    <property type="match status" value="1"/>
</dbReference>
<dbReference type="PANTHER" id="PTHR43377:SF1">
    <property type="entry name" value="BILIVERDIN REDUCTASE A"/>
    <property type="match status" value="1"/>
</dbReference>
<dbReference type="Gene3D" id="3.40.50.150">
    <property type="entry name" value="Vaccinia Virus protein VP39"/>
    <property type="match status" value="1"/>
</dbReference>